<dbReference type="Proteomes" id="UP001396334">
    <property type="component" value="Unassembled WGS sequence"/>
</dbReference>
<protein>
    <submittedName>
        <fullName evidence="2">Uncharacterized protein</fullName>
    </submittedName>
</protein>
<organism evidence="2 3">
    <name type="scientific">Hibiscus sabdariffa</name>
    <name type="common">roselle</name>
    <dbReference type="NCBI Taxonomy" id="183260"/>
    <lineage>
        <taxon>Eukaryota</taxon>
        <taxon>Viridiplantae</taxon>
        <taxon>Streptophyta</taxon>
        <taxon>Embryophyta</taxon>
        <taxon>Tracheophyta</taxon>
        <taxon>Spermatophyta</taxon>
        <taxon>Magnoliopsida</taxon>
        <taxon>eudicotyledons</taxon>
        <taxon>Gunneridae</taxon>
        <taxon>Pentapetalae</taxon>
        <taxon>rosids</taxon>
        <taxon>malvids</taxon>
        <taxon>Malvales</taxon>
        <taxon>Malvaceae</taxon>
        <taxon>Malvoideae</taxon>
        <taxon>Hibiscus</taxon>
    </lineage>
</organism>
<sequence length="176" mass="19636">MGQEKSDIGRLRHWREDRTPGRSEPTKGREMHAGCRDGDRKESSRAHTACHLDATPYGRERHTVGVQSTTMHRGHTGHVTYTRTGVCGGSTQSARDWSRERVGTLRGCRGQQQTMPQMHAQGCAGVAHRARRVERGQCKGHTGLNKSNHRGLDEVLRHSATTVSRGQNSYRCQRAS</sequence>
<feature type="region of interest" description="Disordered" evidence="1">
    <location>
        <begin position="1"/>
        <end position="42"/>
    </location>
</feature>
<name>A0ABR2P971_9ROSI</name>
<accession>A0ABR2P971</accession>
<comment type="caution">
    <text evidence="2">The sequence shown here is derived from an EMBL/GenBank/DDBJ whole genome shotgun (WGS) entry which is preliminary data.</text>
</comment>
<gene>
    <name evidence="2" type="ORF">V6N11_082616</name>
</gene>
<keyword evidence="3" id="KW-1185">Reference proteome</keyword>
<evidence type="ECO:0000313" key="2">
    <source>
        <dbReference type="EMBL" id="KAK8984995.1"/>
    </source>
</evidence>
<evidence type="ECO:0000256" key="1">
    <source>
        <dbReference type="SAM" id="MobiDB-lite"/>
    </source>
</evidence>
<evidence type="ECO:0000313" key="3">
    <source>
        <dbReference type="Proteomes" id="UP001396334"/>
    </source>
</evidence>
<dbReference type="EMBL" id="JBBPBN010000072">
    <property type="protein sequence ID" value="KAK8984995.1"/>
    <property type="molecule type" value="Genomic_DNA"/>
</dbReference>
<proteinExistence type="predicted"/>
<reference evidence="2 3" key="1">
    <citation type="journal article" date="2024" name="G3 (Bethesda)">
        <title>Genome assembly of Hibiscus sabdariffa L. provides insights into metabolisms of medicinal natural products.</title>
        <authorList>
            <person name="Kim T."/>
        </authorList>
    </citation>
    <scope>NUCLEOTIDE SEQUENCE [LARGE SCALE GENOMIC DNA]</scope>
    <source>
        <strain evidence="2">TK-2024</strain>
        <tissue evidence="2">Old leaves</tissue>
    </source>
</reference>